<proteinExistence type="predicted"/>
<accession>A0A3M2RSL5</accession>
<feature type="compositionally biased region" description="Basic and acidic residues" evidence="1">
    <location>
        <begin position="99"/>
        <end position="123"/>
    </location>
</feature>
<dbReference type="OrthoDB" id="5236058at2759"/>
<dbReference type="AlphaFoldDB" id="A0A3M2RSL5"/>
<dbReference type="Proteomes" id="UP000277212">
    <property type="component" value="Unassembled WGS sequence"/>
</dbReference>
<feature type="compositionally biased region" description="Low complexity" evidence="1">
    <location>
        <begin position="138"/>
        <end position="148"/>
    </location>
</feature>
<name>A0A3M2RSL5_9HYPO</name>
<evidence type="ECO:0000256" key="1">
    <source>
        <dbReference type="SAM" id="MobiDB-lite"/>
    </source>
</evidence>
<protein>
    <submittedName>
        <fullName evidence="2">Uncharacterized protein</fullName>
    </submittedName>
</protein>
<comment type="caution">
    <text evidence="2">The sequence shown here is derived from an EMBL/GenBank/DDBJ whole genome shotgun (WGS) entry which is preliminary data.</text>
</comment>
<evidence type="ECO:0000313" key="3">
    <source>
        <dbReference type="Proteomes" id="UP000277212"/>
    </source>
</evidence>
<feature type="compositionally biased region" description="Polar residues" evidence="1">
    <location>
        <begin position="178"/>
        <end position="190"/>
    </location>
</feature>
<dbReference type="EMBL" id="NKUJ01000296">
    <property type="protein sequence ID" value="RMJ08264.1"/>
    <property type="molecule type" value="Genomic_DNA"/>
</dbReference>
<feature type="region of interest" description="Disordered" evidence="1">
    <location>
        <begin position="46"/>
        <end position="226"/>
    </location>
</feature>
<dbReference type="STRING" id="2010991.A0A3M2RSL5"/>
<evidence type="ECO:0000313" key="2">
    <source>
        <dbReference type="EMBL" id="RMJ08264.1"/>
    </source>
</evidence>
<reference evidence="2 3" key="1">
    <citation type="submission" date="2017-06" db="EMBL/GenBank/DDBJ databases">
        <title>Comparative genomic analysis of Ambrosia Fusariam Clade fungi.</title>
        <authorList>
            <person name="Stajich J.E."/>
            <person name="Carrillo J."/>
            <person name="Kijimoto T."/>
            <person name="Eskalen A."/>
            <person name="O'Donnell K."/>
            <person name="Kasson M."/>
        </authorList>
    </citation>
    <scope>NUCLEOTIDE SEQUENCE [LARGE SCALE GENOMIC DNA]</scope>
    <source>
        <strain evidence="2">UCR3666</strain>
    </source>
</reference>
<sequence>MGKGVRVHLRDHSLPSLYLFMIMAFGSFLRSLLSGLSTSVKPSHVAVQKLQKARGSPSPPPRTKPQRQRTPERDLRDKKRARVDNWSASSSSSRARTRSPRETQVHHQRARDQLHERNQEQQHQHQQQQQRARESWSAATATTTATAAINREASVTRNSHHHHGRTDSQHRKVRESWPASTREPSATRSHGPTDRVTRRHTHAPSTTTTRRDRSQSRHGTNRLLYSASPASNMGVISATDRAMAPDIVREVVDLISVRFSHIPYAVSGHAAMAYYGYDVKPFKVSIICPEHTRKPLKGWARTHDMLPIPGKTDIWGIPTSDGLFRQVRVRFPYDFGNAHIVKEGPTAAAVLSLPGLADELARTYVNELKHADLRRQESLGKELMWVLRRISTLKHDDHWLRPERAPHLVQDRFWLPFSLSYPASVPLFAAAGWSIPNAESWCSP</sequence>
<gene>
    <name evidence="2" type="ORF">CDV36_012118</name>
</gene>
<organism evidence="2 3">
    <name type="scientific">Fusarium kuroshium</name>
    <dbReference type="NCBI Taxonomy" id="2010991"/>
    <lineage>
        <taxon>Eukaryota</taxon>
        <taxon>Fungi</taxon>
        <taxon>Dikarya</taxon>
        <taxon>Ascomycota</taxon>
        <taxon>Pezizomycotina</taxon>
        <taxon>Sordariomycetes</taxon>
        <taxon>Hypocreomycetidae</taxon>
        <taxon>Hypocreales</taxon>
        <taxon>Nectriaceae</taxon>
        <taxon>Fusarium</taxon>
        <taxon>Fusarium solani species complex</taxon>
    </lineage>
</organism>
<keyword evidence="3" id="KW-1185">Reference proteome</keyword>